<organism evidence="2 3">
    <name type="scientific">Amanita muscaria (strain Koide BX008)</name>
    <dbReference type="NCBI Taxonomy" id="946122"/>
    <lineage>
        <taxon>Eukaryota</taxon>
        <taxon>Fungi</taxon>
        <taxon>Dikarya</taxon>
        <taxon>Basidiomycota</taxon>
        <taxon>Agaricomycotina</taxon>
        <taxon>Agaricomycetes</taxon>
        <taxon>Agaricomycetidae</taxon>
        <taxon>Agaricales</taxon>
        <taxon>Pluteineae</taxon>
        <taxon>Amanitaceae</taxon>
        <taxon>Amanita</taxon>
    </lineage>
</organism>
<feature type="compositionally biased region" description="Polar residues" evidence="1">
    <location>
        <begin position="31"/>
        <end position="48"/>
    </location>
</feature>
<evidence type="ECO:0000256" key="1">
    <source>
        <dbReference type="SAM" id="MobiDB-lite"/>
    </source>
</evidence>
<gene>
    <name evidence="2" type="ORF">M378DRAFT_170733</name>
</gene>
<protein>
    <submittedName>
        <fullName evidence="2">Uncharacterized protein</fullName>
    </submittedName>
</protein>
<evidence type="ECO:0000313" key="3">
    <source>
        <dbReference type="Proteomes" id="UP000054549"/>
    </source>
</evidence>
<accession>A0A0C2WAM2</accession>
<reference evidence="2 3" key="1">
    <citation type="submission" date="2014-04" db="EMBL/GenBank/DDBJ databases">
        <title>Evolutionary Origins and Diversification of the Mycorrhizal Mutualists.</title>
        <authorList>
            <consortium name="DOE Joint Genome Institute"/>
            <consortium name="Mycorrhizal Genomics Consortium"/>
            <person name="Kohler A."/>
            <person name="Kuo A."/>
            <person name="Nagy L.G."/>
            <person name="Floudas D."/>
            <person name="Copeland A."/>
            <person name="Barry K.W."/>
            <person name="Cichocki N."/>
            <person name="Veneault-Fourrey C."/>
            <person name="LaButti K."/>
            <person name="Lindquist E.A."/>
            <person name="Lipzen A."/>
            <person name="Lundell T."/>
            <person name="Morin E."/>
            <person name="Murat C."/>
            <person name="Riley R."/>
            <person name="Ohm R."/>
            <person name="Sun H."/>
            <person name="Tunlid A."/>
            <person name="Henrissat B."/>
            <person name="Grigoriev I.V."/>
            <person name="Hibbett D.S."/>
            <person name="Martin F."/>
        </authorList>
    </citation>
    <scope>NUCLEOTIDE SEQUENCE [LARGE SCALE GENOMIC DNA]</scope>
    <source>
        <strain evidence="2 3">Koide BX008</strain>
    </source>
</reference>
<dbReference type="AlphaFoldDB" id="A0A0C2WAM2"/>
<keyword evidence="3" id="KW-1185">Reference proteome</keyword>
<feature type="region of interest" description="Disordered" evidence="1">
    <location>
        <begin position="1"/>
        <end position="48"/>
    </location>
</feature>
<dbReference type="Proteomes" id="UP000054549">
    <property type="component" value="Unassembled WGS sequence"/>
</dbReference>
<dbReference type="HOGENOM" id="CLU_2482851_0_0_1"/>
<proteinExistence type="predicted"/>
<evidence type="ECO:0000313" key="2">
    <source>
        <dbReference type="EMBL" id="KIL58307.1"/>
    </source>
</evidence>
<feature type="compositionally biased region" description="Basic and acidic residues" evidence="1">
    <location>
        <begin position="1"/>
        <end position="19"/>
    </location>
</feature>
<dbReference type="EMBL" id="KN818341">
    <property type="protein sequence ID" value="KIL58307.1"/>
    <property type="molecule type" value="Genomic_DNA"/>
</dbReference>
<name>A0A0C2WAM2_AMAMK</name>
<sequence>MHPSEGQDKTEGREERGGDIVDEEEKEEGANTVQADSMANPQPTVLRDGTTQDIGIMESQKKNSNKTVYNVTQTIESKARRLRVKCA</sequence>
<dbReference type="InParanoid" id="A0A0C2WAM2"/>